<evidence type="ECO:0008006" key="4">
    <source>
        <dbReference type="Google" id="ProtNLM"/>
    </source>
</evidence>
<dbReference type="OrthoDB" id="3626700at2"/>
<evidence type="ECO:0000256" key="1">
    <source>
        <dbReference type="SAM" id="SignalP"/>
    </source>
</evidence>
<evidence type="ECO:0000313" key="2">
    <source>
        <dbReference type="EMBL" id="TSI11731.1"/>
    </source>
</evidence>
<sequence length="160" mass="16215">MRIAATRTALPAALAAVMLISGCGIQQSGLEEGPEAPTGLAPGATLYFVDEGGELVAQQRDTGQLGSISDAVGLLLTGPGDSGLETDIDETTLTRVGTSVRADVVELRLPLSSSEVDGAGIDQIVCTAAATHIQAGGAEQDQVQLRFTDLVADPASCPVL</sequence>
<proteinExistence type="predicted"/>
<accession>A0A556C2T5</accession>
<dbReference type="AlphaFoldDB" id="A0A556C2T5"/>
<feature type="signal peptide" evidence="1">
    <location>
        <begin position="1"/>
        <end position="26"/>
    </location>
</feature>
<reference evidence="2 3" key="1">
    <citation type="submission" date="2019-07" db="EMBL/GenBank/DDBJ databases">
        <title>Draft genome sequence of Brevibacterium aurantiacum XU54 isolated from Xinjiang China.</title>
        <authorList>
            <person name="Xu X."/>
        </authorList>
    </citation>
    <scope>NUCLEOTIDE SEQUENCE [LARGE SCALE GENOMIC DNA]</scope>
    <source>
        <strain evidence="2 3">XU54</strain>
    </source>
</reference>
<keyword evidence="1" id="KW-0732">Signal</keyword>
<dbReference type="Proteomes" id="UP000316406">
    <property type="component" value="Unassembled WGS sequence"/>
</dbReference>
<comment type="caution">
    <text evidence="2">The sequence shown here is derived from an EMBL/GenBank/DDBJ whole genome shotgun (WGS) entry which is preliminary data.</text>
</comment>
<name>A0A556C2T5_BREAU</name>
<protein>
    <recommendedName>
        <fullName evidence="4">GerMN domain-containing protein</fullName>
    </recommendedName>
</protein>
<organism evidence="2 3">
    <name type="scientific">Brevibacterium aurantiacum</name>
    <dbReference type="NCBI Taxonomy" id="273384"/>
    <lineage>
        <taxon>Bacteria</taxon>
        <taxon>Bacillati</taxon>
        <taxon>Actinomycetota</taxon>
        <taxon>Actinomycetes</taxon>
        <taxon>Micrococcales</taxon>
        <taxon>Brevibacteriaceae</taxon>
        <taxon>Brevibacterium</taxon>
    </lineage>
</organism>
<dbReference type="RefSeq" id="WP_143924619.1">
    <property type="nucleotide sequence ID" value="NZ_VLTK01000026.1"/>
</dbReference>
<dbReference type="EMBL" id="VLTK01000026">
    <property type="protein sequence ID" value="TSI11731.1"/>
    <property type="molecule type" value="Genomic_DNA"/>
</dbReference>
<evidence type="ECO:0000313" key="3">
    <source>
        <dbReference type="Proteomes" id="UP000316406"/>
    </source>
</evidence>
<keyword evidence="3" id="KW-1185">Reference proteome</keyword>
<dbReference type="PROSITE" id="PS51257">
    <property type="entry name" value="PROKAR_LIPOPROTEIN"/>
    <property type="match status" value="1"/>
</dbReference>
<gene>
    <name evidence="2" type="ORF">FO013_21575</name>
</gene>
<feature type="chain" id="PRO_5038348811" description="GerMN domain-containing protein" evidence="1">
    <location>
        <begin position="27"/>
        <end position="160"/>
    </location>
</feature>